<evidence type="ECO:0000313" key="2">
    <source>
        <dbReference type="Proteomes" id="UP000198900"/>
    </source>
</evidence>
<dbReference type="AlphaFoldDB" id="A0A7Z7BG56"/>
<dbReference type="Proteomes" id="UP000198900">
    <property type="component" value="Unassembled WGS sequence"/>
</dbReference>
<name>A0A7Z7BG56_9BURK</name>
<dbReference type="EMBL" id="FNDI01000035">
    <property type="protein sequence ID" value="SDJ15961.1"/>
    <property type="molecule type" value="Genomic_DNA"/>
</dbReference>
<reference evidence="1" key="1">
    <citation type="submission" date="2016-10" db="EMBL/GenBank/DDBJ databases">
        <authorList>
            <person name="Varghese N."/>
            <person name="Submissions S."/>
        </authorList>
    </citation>
    <scope>NUCLEOTIDE SEQUENCE [LARGE SCALE GENOMIC DNA]</scope>
    <source>
        <strain evidence="1">YR281</strain>
    </source>
</reference>
<keyword evidence="2" id="KW-1185">Reference proteome</keyword>
<protein>
    <submittedName>
        <fullName evidence="1">Uncharacterized protein</fullName>
    </submittedName>
</protein>
<dbReference type="RefSeq" id="WP_091788843.1">
    <property type="nucleotide sequence ID" value="NZ_FNDI01000035.1"/>
</dbReference>
<proteinExistence type="predicted"/>
<comment type="caution">
    <text evidence="1">The sequence shown here is derived from an EMBL/GenBank/DDBJ whole genome shotgun (WGS) entry which is preliminary data.</text>
</comment>
<gene>
    <name evidence="1" type="ORF">SAMN04487926_13569</name>
</gene>
<evidence type="ECO:0000313" key="1">
    <source>
        <dbReference type="EMBL" id="SDJ15961.1"/>
    </source>
</evidence>
<sequence length="87" mass="10190">MDAMQQARREAASAANAEDASVWRWFAYLLEDRRIRWRWQFNSWLVHVDRTHVATESTFDRAIREAKAATEMQDLGVVSNIRLKKPG</sequence>
<organism evidence="1 2">
    <name type="scientific">Paraburkholderia steynii</name>
    <dbReference type="NCBI Taxonomy" id="1245441"/>
    <lineage>
        <taxon>Bacteria</taxon>
        <taxon>Pseudomonadati</taxon>
        <taxon>Pseudomonadota</taxon>
        <taxon>Betaproteobacteria</taxon>
        <taxon>Burkholderiales</taxon>
        <taxon>Burkholderiaceae</taxon>
        <taxon>Paraburkholderia</taxon>
    </lineage>
</organism>
<accession>A0A7Z7BG56</accession>